<protein>
    <submittedName>
        <fullName evidence="1">Coiled-coil protein</fullName>
    </submittedName>
</protein>
<reference evidence="1 2" key="1">
    <citation type="submission" date="2015-11" db="EMBL/GenBank/DDBJ databases">
        <title>Genomic analysis of 38 Legionella species identifies large and diverse effector repertoires.</title>
        <authorList>
            <person name="Burstein D."/>
            <person name="Amaro F."/>
            <person name="Zusman T."/>
            <person name="Lifshitz Z."/>
            <person name="Cohen O."/>
            <person name="Gilbert J.A."/>
            <person name="Pupko T."/>
            <person name="Shuman H.A."/>
            <person name="Segal G."/>
        </authorList>
    </citation>
    <scope>NUCLEOTIDE SEQUENCE [LARGE SCALE GENOMIC DNA]</scope>
    <source>
        <strain evidence="1 2">Mt.St.Helens-4</strain>
    </source>
</reference>
<name>A0A0W0YS03_9GAMM</name>
<dbReference type="RefSeq" id="WP_027271564.1">
    <property type="nucleotide sequence ID" value="NZ_CAAAJE010000019.1"/>
</dbReference>
<dbReference type="AlphaFoldDB" id="A0A0W0YS03"/>
<dbReference type="STRING" id="28087.Lsai_0618"/>
<organism evidence="1 2">
    <name type="scientific">Legionella sainthelensi</name>
    <dbReference type="NCBI Taxonomy" id="28087"/>
    <lineage>
        <taxon>Bacteria</taxon>
        <taxon>Pseudomonadati</taxon>
        <taxon>Pseudomonadota</taxon>
        <taxon>Gammaproteobacteria</taxon>
        <taxon>Legionellales</taxon>
        <taxon>Legionellaceae</taxon>
        <taxon>Legionella</taxon>
    </lineage>
</organism>
<dbReference type="eggNOG" id="ENOG5030T55">
    <property type="taxonomic scope" value="Bacteria"/>
</dbReference>
<dbReference type="EMBL" id="LNYV01000005">
    <property type="protein sequence ID" value="KTD59707.1"/>
    <property type="molecule type" value="Genomic_DNA"/>
</dbReference>
<dbReference type="OrthoDB" id="5648803at2"/>
<proteinExistence type="predicted"/>
<dbReference type="Proteomes" id="UP000054621">
    <property type="component" value="Unassembled WGS sequence"/>
</dbReference>
<dbReference type="PATRIC" id="fig|28087.4.peg.662"/>
<evidence type="ECO:0000313" key="1">
    <source>
        <dbReference type="EMBL" id="KTD59707.1"/>
    </source>
</evidence>
<gene>
    <name evidence="1" type="ORF">Lsai_0618</name>
</gene>
<evidence type="ECO:0000313" key="2">
    <source>
        <dbReference type="Proteomes" id="UP000054621"/>
    </source>
</evidence>
<accession>A0A0W0YS03</accession>
<sequence length="923" mass="105031">MDPEIKKALIQHYLQTLYGKKFEESWLGDMELYERIAQSIEYINTNLFSLDKLTPEDSEYKDFVRLVRLAVDLNDDIPPKIVGYDGDALEDEVDELLKFKSLTNYTSRATESRPISQDEELNNLKNQALKTLKDIASTVLPNADISSPKKLKDAIDWFEKKYKEEKNDIEKKKFEGILSLLKNIDKISNIGVIDIPNEQGKLSKFCTMAESAGGVTEKISVTPREEVITKLQKILDDGSKFKNTNQGGTFHKSSKFPYEDFQKYTSACELKTKGILKLPKHGKTIEVQREAIALNIARILGFETTQSTMVNHNGKAALYVPFDNIQLMKEFAQGETQRIIVPSGITKIGTIGDPYLHHSTITPVGNGLHCDTTLNDFGDKAAFSFLCNDTDFVGAYNQNKAIIRGKDLYIFDQVIMSSDKMDFDTRLSMIPTGVKRHSRHNQGRNRSLIEDSSFDAKFDGVIHLLNNQERINTMMDNIIETHDSNLKSTQQEINSLNQIGSLGRKQKERLTFLTDQQSELLKLKKDAETIKGTINNRFDTMFKNFPSMNKAPMTPALFLKHKEEIKPALELEKLVNNPVLFSDDGRPYRHPWTTRNTIRISAMEESGENMRLTFSEFNREHIINILRSAGVNLDLCKKNGNTLILPKEELKKINENSIYPERAPFVTDSKKKDYLDMNSIKLMSAGYSGNNFNSAKKLIEHYQAQILLNKEKPARQVEVMYDTLHAIKGNPGFAKHLELKLQLDIQQKLRPIILNLITVEELQVGMKDKLAQAYEAAVKLDRLNDLNHVLMRFVKNPVNTNQKALIDYLDNCIKHGAAATDYNTAKVESLAMLKESHQAYDLMPKRDHNPMLKLGAPVLKQDWEEVDVLTLQEQQLDEQRQDVLSLSDSVVKSQDAVESLSQNNVIEIETNKTPPDSEITFKI</sequence>
<comment type="caution">
    <text evidence="1">The sequence shown here is derived from an EMBL/GenBank/DDBJ whole genome shotgun (WGS) entry which is preliminary data.</text>
</comment>